<feature type="compositionally biased region" description="Low complexity" evidence="1">
    <location>
        <begin position="36"/>
        <end position="49"/>
    </location>
</feature>
<dbReference type="GO" id="GO:0048311">
    <property type="term" value="P:mitochondrion distribution"/>
    <property type="evidence" value="ECO:0007669"/>
    <property type="project" value="TreeGrafter"/>
</dbReference>
<evidence type="ECO:0000256" key="1">
    <source>
        <dbReference type="SAM" id="MobiDB-lite"/>
    </source>
</evidence>
<dbReference type="SMART" id="SM01423">
    <property type="entry name" value="Milton"/>
    <property type="match status" value="1"/>
</dbReference>
<protein>
    <recommendedName>
        <fullName evidence="2">Trafficking kinesin-binding protein C-terminal domain-containing protein</fullName>
    </recommendedName>
</protein>
<dbReference type="Proteomes" id="UP001208570">
    <property type="component" value="Unassembled WGS sequence"/>
</dbReference>
<dbReference type="EMBL" id="JAODUP010000420">
    <property type="protein sequence ID" value="KAK2150163.1"/>
    <property type="molecule type" value="Genomic_DNA"/>
</dbReference>
<dbReference type="PANTHER" id="PTHR15751">
    <property type="entry name" value="TRAFFICKING KINESIN-BINDING PROTEIN"/>
    <property type="match status" value="1"/>
</dbReference>
<feature type="region of interest" description="Disordered" evidence="1">
    <location>
        <begin position="36"/>
        <end position="58"/>
    </location>
</feature>
<feature type="domain" description="Trafficking kinesin-binding protein C-terminal" evidence="2">
    <location>
        <begin position="36"/>
        <end position="162"/>
    </location>
</feature>
<dbReference type="GO" id="GO:0006605">
    <property type="term" value="P:protein targeting"/>
    <property type="evidence" value="ECO:0007669"/>
    <property type="project" value="TreeGrafter"/>
</dbReference>
<name>A0AAD9JCG3_9ANNE</name>
<reference evidence="3" key="1">
    <citation type="journal article" date="2023" name="Mol. Biol. Evol.">
        <title>Third-Generation Sequencing Reveals the Adaptive Role of the Epigenome in Three Deep-Sea Polychaetes.</title>
        <authorList>
            <person name="Perez M."/>
            <person name="Aroh O."/>
            <person name="Sun Y."/>
            <person name="Lan Y."/>
            <person name="Juniper S.K."/>
            <person name="Young C.R."/>
            <person name="Angers B."/>
            <person name="Qian P.Y."/>
        </authorList>
    </citation>
    <scope>NUCLEOTIDE SEQUENCE</scope>
    <source>
        <strain evidence="3">P08H-3</strain>
    </source>
</reference>
<dbReference type="GO" id="GO:0047496">
    <property type="term" value="P:vesicle transport along microtubule"/>
    <property type="evidence" value="ECO:0007669"/>
    <property type="project" value="TreeGrafter"/>
</dbReference>
<dbReference type="PANTHER" id="PTHR15751:SF12">
    <property type="entry name" value="TRAFFICKING KINESIN-BINDING PROTEIN MILT"/>
    <property type="match status" value="1"/>
</dbReference>
<feature type="compositionally biased region" description="Polar residues" evidence="1">
    <location>
        <begin position="531"/>
        <end position="545"/>
    </location>
</feature>
<dbReference type="InterPro" id="IPR051946">
    <property type="entry name" value="Intracell_Traff-Reg"/>
</dbReference>
<proteinExistence type="predicted"/>
<evidence type="ECO:0000259" key="2">
    <source>
        <dbReference type="SMART" id="SM01423"/>
    </source>
</evidence>
<comment type="caution">
    <text evidence="3">The sequence shown here is derived from an EMBL/GenBank/DDBJ whole genome shotgun (WGS) entry which is preliminary data.</text>
</comment>
<organism evidence="3 4">
    <name type="scientific">Paralvinella palmiformis</name>
    <dbReference type="NCBI Taxonomy" id="53620"/>
    <lineage>
        <taxon>Eukaryota</taxon>
        <taxon>Metazoa</taxon>
        <taxon>Spiralia</taxon>
        <taxon>Lophotrochozoa</taxon>
        <taxon>Annelida</taxon>
        <taxon>Polychaeta</taxon>
        <taxon>Sedentaria</taxon>
        <taxon>Canalipalpata</taxon>
        <taxon>Terebellida</taxon>
        <taxon>Terebelliformia</taxon>
        <taxon>Alvinellidae</taxon>
        <taxon>Paralvinella</taxon>
    </lineage>
</organism>
<sequence>MLFYEKKTYVYDAKRMRYTAPREHNRRALRTARAVRQAVRNSRSSANSSYGNESESTIGSPLAISRCASECELSDGGYGADIDSILSSNIGKSVLSGSNDIDLALRRLTSTKSDRHNNNDTSRCHSPDSMMSISSFGNLSEVSRLSNRLPEKLQLVKPLEGSQTLHHWKRLATPHLAGVLEHRPGIQNKGESIIESEYEETYSLSDYEEDGMSSKSSSNSLNLYSESLQFADDDLNRNSEPLCFGNDFCLDNRKYVASGVWRSSLLPHDIDDCGQSPPATKSHLQLGKCMEQTSGIYTFTVSKVLHPNDEFNSYTNRSDNGPVPQKTSSLCDAGSVLTPSVSYSKLSDCGTSTFSMSAGLARKLQERGCHSEQQHDTKLANIQRYDNLVTETISGAVQSQSEVIYTMAGTVSSAADKPLTSAAFWNVNENAYLMMANKVKEVGLNTVLTIVKKSGITPVMLDPVDTGLNAIMSIKRNRGALNRGMAERLPCGLCAGQIPRVNILPRRQHVCYGKTERKNLQPDIQDDIFNPSVSSTPKTNSNSDEANLLRTFPSLVATPTGSSMPAKRPDSLKLSSTVSDKNSSSGEQAEHGIDSKDGLAPADVPAVSVTTGAQWLSAGLMKHLSTLYSKSRDAVGAQLANSSDNH</sequence>
<accession>A0AAD9JCG3</accession>
<dbReference type="GO" id="GO:0017022">
    <property type="term" value="F:myosin binding"/>
    <property type="evidence" value="ECO:0007669"/>
    <property type="project" value="TreeGrafter"/>
</dbReference>
<keyword evidence="4" id="KW-1185">Reference proteome</keyword>
<dbReference type="AlphaFoldDB" id="A0AAD9JCG3"/>
<dbReference type="Pfam" id="PF12448">
    <property type="entry name" value="Milton"/>
    <property type="match status" value="1"/>
</dbReference>
<dbReference type="GO" id="GO:0005739">
    <property type="term" value="C:mitochondrion"/>
    <property type="evidence" value="ECO:0007669"/>
    <property type="project" value="TreeGrafter"/>
</dbReference>
<gene>
    <name evidence="3" type="ORF">LSH36_420g02031</name>
</gene>
<feature type="compositionally biased region" description="Basic and acidic residues" evidence="1">
    <location>
        <begin position="588"/>
        <end position="597"/>
    </location>
</feature>
<dbReference type="GO" id="GO:0031410">
    <property type="term" value="C:cytoplasmic vesicle"/>
    <property type="evidence" value="ECO:0007669"/>
    <property type="project" value="TreeGrafter"/>
</dbReference>
<feature type="compositionally biased region" description="Polar residues" evidence="1">
    <location>
        <begin position="573"/>
        <end position="587"/>
    </location>
</feature>
<evidence type="ECO:0000313" key="4">
    <source>
        <dbReference type="Proteomes" id="UP001208570"/>
    </source>
</evidence>
<dbReference type="InterPro" id="IPR022154">
    <property type="entry name" value="TRAK1/2_C"/>
</dbReference>
<evidence type="ECO:0000313" key="3">
    <source>
        <dbReference type="EMBL" id="KAK2150163.1"/>
    </source>
</evidence>
<feature type="region of interest" description="Disordered" evidence="1">
    <location>
        <begin position="522"/>
        <end position="601"/>
    </location>
</feature>